<reference evidence="3 4" key="1">
    <citation type="submission" date="2016-10" db="EMBL/GenBank/DDBJ databases">
        <authorList>
            <person name="de Groot N.N."/>
        </authorList>
    </citation>
    <scope>NUCLEOTIDE SEQUENCE [LARGE SCALE GENOMIC DNA]</scope>
    <source>
        <strain evidence="3 4">DSM 18180</strain>
    </source>
</reference>
<proteinExistence type="predicted"/>
<dbReference type="RefSeq" id="WP_072403526.1">
    <property type="nucleotide sequence ID" value="NZ_FPKV01000005.1"/>
</dbReference>
<name>A0A1K2IRG1_9FLAO</name>
<evidence type="ECO:0000313" key="3">
    <source>
        <dbReference type="EMBL" id="SFZ94776.1"/>
    </source>
</evidence>
<evidence type="ECO:0000259" key="2">
    <source>
        <dbReference type="Pfam" id="PF11827"/>
    </source>
</evidence>
<dbReference type="STRING" id="369401.SAMN05428642_10566"/>
<keyword evidence="1" id="KW-0732">Signal</keyword>
<accession>A0A1K2IRG1</accession>
<gene>
    <name evidence="3" type="ORF">SAMN05428642_10566</name>
</gene>
<dbReference type="InterPro" id="IPR021782">
    <property type="entry name" value="DUF3347"/>
</dbReference>
<organism evidence="3 4">
    <name type="scientific">Flaviramulus basaltis</name>
    <dbReference type="NCBI Taxonomy" id="369401"/>
    <lineage>
        <taxon>Bacteria</taxon>
        <taxon>Pseudomonadati</taxon>
        <taxon>Bacteroidota</taxon>
        <taxon>Flavobacteriia</taxon>
        <taxon>Flavobacteriales</taxon>
        <taxon>Flavobacteriaceae</taxon>
        <taxon>Flaviramulus</taxon>
    </lineage>
</organism>
<feature type="chain" id="PRO_5012137072" description="DUF3347 domain-containing protein" evidence="1">
    <location>
        <begin position="22"/>
        <end position="181"/>
    </location>
</feature>
<dbReference type="Pfam" id="PF11827">
    <property type="entry name" value="DUF3347"/>
    <property type="match status" value="1"/>
</dbReference>
<keyword evidence="4" id="KW-1185">Reference proteome</keyword>
<evidence type="ECO:0000256" key="1">
    <source>
        <dbReference type="SAM" id="SignalP"/>
    </source>
</evidence>
<dbReference type="Proteomes" id="UP000182544">
    <property type="component" value="Unassembled WGS sequence"/>
</dbReference>
<protein>
    <recommendedName>
        <fullName evidence="2">DUF3347 domain-containing protein</fullName>
    </recommendedName>
</protein>
<feature type="domain" description="DUF3347" evidence="2">
    <location>
        <begin position="47"/>
        <end position="138"/>
    </location>
</feature>
<dbReference type="OrthoDB" id="5513217at2"/>
<dbReference type="EMBL" id="FPKV01000005">
    <property type="protein sequence ID" value="SFZ94776.1"/>
    <property type="molecule type" value="Genomic_DNA"/>
</dbReference>
<feature type="signal peptide" evidence="1">
    <location>
        <begin position="1"/>
        <end position="21"/>
    </location>
</feature>
<evidence type="ECO:0000313" key="4">
    <source>
        <dbReference type="Proteomes" id="UP000182544"/>
    </source>
</evidence>
<sequence>MKNLKMSIAAMLLLAVSFTNAQEKEKMNMDHGKMNMDKMKDAKAEVVLNDYFMMKDALVGDDTKKAAQAGTKLMASLKAFDMTKYSKEDQKELIDIIEDATEHAEHISKSPMEHQREHFKTLSKDITDMVAITGTSSKLYEQFCPMYDKGSAWLSTSNDVRNPYLGKKMPSCGKVQREINN</sequence>
<dbReference type="AlphaFoldDB" id="A0A1K2IRG1"/>